<sequence length="321" mass="33910">MNPTEDEPTVVVEGIQRRHKDIWALRDVSLHISAGEIFALLGPNGAGKTTLVRILSTLLRPDGGHARVAGWDVVAHPARVRAATGLAGQYSTVDGMLTGIENLSLIARLRGLDRRTARRTAGDLLDRFRLADSGGRLVKTYSGGMRRRLDLAASLVGAPPLIILDEPTTGLDPKSRIDTWDAVGELAAGGTTVLLTTQYLEEADRLADRITVIDHGRVVAAGTSDTLKAAAGSRLVVVVAEDHEVPAAVRAATAAGGAAPLVDRRYRRVETAVTDGQSALARALSVLSDEGVEALEVGLGRATLDDVFLALTARRHPAAAR</sequence>
<protein>
    <submittedName>
        <fullName evidence="7">ABC transporter ATP-binding protein</fullName>
    </submittedName>
</protein>
<keyword evidence="8" id="KW-1185">Reference proteome</keyword>
<dbReference type="InterPro" id="IPR003439">
    <property type="entry name" value="ABC_transporter-like_ATP-bd"/>
</dbReference>
<comment type="subcellular location">
    <subcellularLocation>
        <location evidence="1">Cell membrane</location>
        <topology evidence="1">Peripheral membrane protein</topology>
    </subcellularLocation>
</comment>
<evidence type="ECO:0000256" key="4">
    <source>
        <dbReference type="ARBA" id="ARBA00022840"/>
    </source>
</evidence>
<dbReference type="PANTHER" id="PTHR42711:SF19">
    <property type="entry name" value="DOXORUBICIN RESISTANCE ATP-BINDING PROTEIN DRRA"/>
    <property type="match status" value="1"/>
</dbReference>
<evidence type="ECO:0000313" key="8">
    <source>
        <dbReference type="Proteomes" id="UP001596065"/>
    </source>
</evidence>
<dbReference type="PANTHER" id="PTHR42711">
    <property type="entry name" value="ABC TRANSPORTER ATP-BINDING PROTEIN"/>
    <property type="match status" value="1"/>
</dbReference>
<proteinExistence type="predicted"/>
<dbReference type="SMART" id="SM00382">
    <property type="entry name" value="AAA"/>
    <property type="match status" value="1"/>
</dbReference>
<evidence type="ECO:0000256" key="5">
    <source>
        <dbReference type="ARBA" id="ARBA00023251"/>
    </source>
</evidence>
<evidence type="ECO:0000256" key="1">
    <source>
        <dbReference type="ARBA" id="ARBA00004202"/>
    </source>
</evidence>
<comment type="caution">
    <text evidence="7">The sequence shown here is derived from an EMBL/GenBank/DDBJ whole genome shotgun (WGS) entry which is preliminary data.</text>
</comment>
<dbReference type="InterPro" id="IPR003593">
    <property type="entry name" value="AAA+_ATPase"/>
</dbReference>
<dbReference type="PROSITE" id="PS00211">
    <property type="entry name" value="ABC_TRANSPORTER_1"/>
    <property type="match status" value="1"/>
</dbReference>
<evidence type="ECO:0000313" key="7">
    <source>
        <dbReference type="EMBL" id="MFC5658075.1"/>
    </source>
</evidence>
<dbReference type="Gene3D" id="3.40.50.300">
    <property type="entry name" value="P-loop containing nucleotide triphosphate hydrolases"/>
    <property type="match status" value="1"/>
</dbReference>
<evidence type="ECO:0000256" key="2">
    <source>
        <dbReference type="ARBA" id="ARBA00022448"/>
    </source>
</evidence>
<keyword evidence="5" id="KW-0046">Antibiotic resistance</keyword>
<keyword evidence="3" id="KW-0547">Nucleotide-binding</keyword>
<dbReference type="SUPFAM" id="SSF52540">
    <property type="entry name" value="P-loop containing nucleoside triphosphate hydrolases"/>
    <property type="match status" value="1"/>
</dbReference>
<name>A0ABW0WP92_STRNO</name>
<gene>
    <name evidence="7" type="ORF">ACFP3J_21620</name>
</gene>
<dbReference type="InterPro" id="IPR050763">
    <property type="entry name" value="ABC_transporter_ATP-binding"/>
</dbReference>
<keyword evidence="2" id="KW-0813">Transport</keyword>
<dbReference type="PROSITE" id="PS50893">
    <property type="entry name" value="ABC_TRANSPORTER_2"/>
    <property type="match status" value="1"/>
</dbReference>
<evidence type="ECO:0000259" key="6">
    <source>
        <dbReference type="PROSITE" id="PS50893"/>
    </source>
</evidence>
<dbReference type="Proteomes" id="UP001596065">
    <property type="component" value="Unassembled WGS sequence"/>
</dbReference>
<dbReference type="InterPro" id="IPR027417">
    <property type="entry name" value="P-loop_NTPase"/>
</dbReference>
<dbReference type="Pfam" id="PF00005">
    <property type="entry name" value="ABC_tran"/>
    <property type="match status" value="1"/>
</dbReference>
<reference evidence="8" key="1">
    <citation type="journal article" date="2019" name="Int. J. Syst. Evol. Microbiol.">
        <title>The Global Catalogue of Microorganisms (GCM) 10K type strain sequencing project: providing services to taxonomists for standard genome sequencing and annotation.</title>
        <authorList>
            <consortium name="The Broad Institute Genomics Platform"/>
            <consortium name="The Broad Institute Genome Sequencing Center for Infectious Disease"/>
            <person name="Wu L."/>
            <person name="Ma J."/>
        </authorList>
    </citation>
    <scope>NUCLEOTIDE SEQUENCE [LARGE SCALE GENOMIC DNA]</scope>
    <source>
        <strain evidence="8">KCTC 5701</strain>
    </source>
</reference>
<accession>A0ABW0WP92</accession>
<organism evidence="7 8">
    <name type="scientific">Streptomyces nogalater</name>
    <dbReference type="NCBI Taxonomy" id="38314"/>
    <lineage>
        <taxon>Bacteria</taxon>
        <taxon>Bacillati</taxon>
        <taxon>Actinomycetota</taxon>
        <taxon>Actinomycetes</taxon>
        <taxon>Kitasatosporales</taxon>
        <taxon>Streptomycetaceae</taxon>
        <taxon>Streptomyces</taxon>
    </lineage>
</organism>
<dbReference type="InterPro" id="IPR017871">
    <property type="entry name" value="ABC_transporter-like_CS"/>
</dbReference>
<keyword evidence="4 7" id="KW-0067">ATP-binding</keyword>
<evidence type="ECO:0000256" key="3">
    <source>
        <dbReference type="ARBA" id="ARBA00022741"/>
    </source>
</evidence>
<feature type="domain" description="ABC transporter" evidence="6">
    <location>
        <begin position="10"/>
        <end position="240"/>
    </location>
</feature>
<dbReference type="EMBL" id="JBHSOE010000038">
    <property type="protein sequence ID" value="MFC5658075.1"/>
    <property type="molecule type" value="Genomic_DNA"/>
</dbReference>
<dbReference type="GO" id="GO:0005524">
    <property type="term" value="F:ATP binding"/>
    <property type="evidence" value="ECO:0007669"/>
    <property type="project" value="UniProtKB-KW"/>
</dbReference>